<reference evidence="1 2" key="1">
    <citation type="journal article" date="2016" name="Front. Microbiol.">
        <title>Genomic Resource of Rice Seed Associated Bacteria.</title>
        <authorList>
            <person name="Midha S."/>
            <person name="Bansal K."/>
            <person name="Sharma S."/>
            <person name="Kumar N."/>
            <person name="Patil P.P."/>
            <person name="Chaudhry V."/>
            <person name="Patil P.B."/>
        </authorList>
    </citation>
    <scope>NUCLEOTIDE SEQUENCE [LARGE SCALE GENOMIC DNA]</scope>
    <source>
        <strain evidence="1 2">NS334</strain>
    </source>
</reference>
<dbReference type="PATRIC" id="fig|869719.3.peg.305"/>
<keyword evidence="2" id="KW-1185">Reference proteome</keyword>
<comment type="caution">
    <text evidence="1">The sequence shown here is derived from an EMBL/GenBank/DDBJ whole genome shotgun (WGS) entry which is preliminary data.</text>
</comment>
<evidence type="ECO:0000313" key="1">
    <source>
        <dbReference type="EMBL" id="KTT74670.1"/>
    </source>
</evidence>
<accession>A0A147I6X4</accession>
<organism evidence="1 2">
    <name type="scientific">Sphingomonas endophytica</name>
    <dbReference type="NCBI Taxonomy" id="869719"/>
    <lineage>
        <taxon>Bacteria</taxon>
        <taxon>Pseudomonadati</taxon>
        <taxon>Pseudomonadota</taxon>
        <taxon>Alphaproteobacteria</taxon>
        <taxon>Sphingomonadales</taxon>
        <taxon>Sphingomonadaceae</taxon>
        <taxon>Sphingomonas</taxon>
    </lineage>
</organism>
<protein>
    <submittedName>
        <fullName evidence="1">Uncharacterized protein</fullName>
    </submittedName>
</protein>
<proteinExistence type="predicted"/>
<dbReference type="AlphaFoldDB" id="A0A147I6X4"/>
<dbReference type="EMBL" id="LDTB01000010">
    <property type="protein sequence ID" value="KTT74670.1"/>
    <property type="molecule type" value="Genomic_DNA"/>
</dbReference>
<dbReference type="Proteomes" id="UP000074310">
    <property type="component" value="Unassembled WGS sequence"/>
</dbReference>
<name>A0A147I6X4_9SPHN</name>
<evidence type="ECO:0000313" key="2">
    <source>
        <dbReference type="Proteomes" id="UP000074310"/>
    </source>
</evidence>
<gene>
    <name evidence="1" type="ORF">NS334_04620</name>
</gene>
<sequence length="487" mass="50576">MTAQAIAACTRALASPRLLPTQTLRKAHLLRARAAAHLRAGEIAPALADIAAAEQAAGPLSADRFYARSMGVSLTLLRAMAQARQGDLAVATTLARQAMAARPYAWEVQQVGNAILQLDPGATAGATAGLLRLDPGAASMLLIREAAAGHFANVVAMRDAVVAEWPTERLAPMAFVMRAPAANQLLAALVMTLDTAYARAATGDVAGARRDLAEARARVAAVMPTVPVAPEGASTPAASVDGVRSTMERFIDQRARQVDARIAIAENRSADALGALAGTPLPHNAATVDLLKALKKAVPADKAALVPDPGPFAPSADEGAAEALVKMVPAVLIAPETPRTVVDYERARPNILGALIGGALSMGTSLLGGISRTDGFRSTANTDGTTTVEFLGNTPSSTLVQEMTLLRAAEVTKAAGKPAFVIVKRNDYARRLVQTRYGAEISSIPTGYKSELTIRTVDAGVEPARALDAAAIIDALGPLYYEEKKPA</sequence>